<name>A0A8E2FAT4_9PEZI</name>
<protein>
    <submittedName>
        <fullName evidence="2">Uncharacterized protein</fullName>
    </submittedName>
</protein>
<evidence type="ECO:0000313" key="2">
    <source>
        <dbReference type="EMBL" id="OCL13581.1"/>
    </source>
</evidence>
<dbReference type="Proteomes" id="UP000250140">
    <property type="component" value="Unassembled WGS sequence"/>
</dbReference>
<sequence length="469" mass="54042">MSKIFRGGVTRGVLSRNSRVCTLILSFLDYQQTPREEARASGIIEMPKNPKTAHPCLENLGDDGLKDFQHAGSIKNWLNVKKLLKATREAMILKHVARKLELFPAEIRTIIFKFAFSNSGAEHYSLREIDETSTINPFKVDIYLQLDRTHVLQSPSVIDARWLSEEHVGYLAQELLEVVYTTNTFYVMSNTLEAFLVFGCKEWQTPKIMPGNFLRRLVIDITRNWLEIQSGNSKKPVTKLMFDAEILFSLTQLRRVDFIIGAYKDESFYELSSQLRGVMPLVLTLRSRSVSVAIYTINDPTNTWTSTNRFDYACIDYIFEKKMPEASYHHRVMDLWHIAREAEKEYTHAINETRRARNKFAAYMFRDYRSTSTTNLNHTKLKQETGHHLSRRNEAKSKNARMLKGEAKPKNGAKLKDDMELTSRVGLTNDTRSSNETRTHGSGLSKTRSRNKRGAILRSARAPEKKRDC</sequence>
<keyword evidence="3" id="KW-1185">Reference proteome</keyword>
<gene>
    <name evidence="2" type="ORF">AOQ84DRAFT_414279</name>
</gene>
<feature type="compositionally biased region" description="Basic and acidic residues" evidence="1">
    <location>
        <begin position="381"/>
        <end position="421"/>
    </location>
</feature>
<reference evidence="2 3" key="1">
    <citation type="journal article" date="2016" name="Nat. Commun.">
        <title>Ectomycorrhizal ecology is imprinted in the genome of the dominant symbiotic fungus Cenococcum geophilum.</title>
        <authorList>
            <consortium name="DOE Joint Genome Institute"/>
            <person name="Peter M."/>
            <person name="Kohler A."/>
            <person name="Ohm R.A."/>
            <person name="Kuo A."/>
            <person name="Krutzmann J."/>
            <person name="Morin E."/>
            <person name="Arend M."/>
            <person name="Barry K.W."/>
            <person name="Binder M."/>
            <person name="Choi C."/>
            <person name="Clum A."/>
            <person name="Copeland A."/>
            <person name="Grisel N."/>
            <person name="Haridas S."/>
            <person name="Kipfer T."/>
            <person name="LaButti K."/>
            <person name="Lindquist E."/>
            <person name="Lipzen A."/>
            <person name="Maire R."/>
            <person name="Meier B."/>
            <person name="Mihaltcheva S."/>
            <person name="Molinier V."/>
            <person name="Murat C."/>
            <person name="Poggeler S."/>
            <person name="Quandt C.A."/>
            <person name="Sperisen C."/>
            <person name="Tritt A."/>
            <person name="Tisserant E."/>
            <person name="Crous P.W."/>
            <person name="Henrissat B."/>
            <person name="Nehls U."/>
            <person name="Egli S."/>
            <person name="Spatafora J.W."/>
            <person name="Grigoriev I.V."/>
            <person name="Martin F.M."/>
        </authorList>
    </citation>
    <scope>NUCLEOTIDE SEQUENCE [LARGE SCALE GENOMIC DNA]</scope>
    <source>
        <strain evidence="2 3">CBS 207.34</strain>
    </source>
</reference>
<dbReference type="EMBL" id="KV748700">
    <property type="protein sequence ID" value="OCL13581.1"/>
    <property type="molecule type" value="Genomic_DNA"/>
</dbReference>
<evidence type="ECO:0000313" key="3">
    <source>
        <dbReference type="Proteomes" id="UP000250140"/>
    </source>
</evidence>
<accession>A0A8E2FAT4</accession>
<dbReference type="AlphaFoldDB" id="A0A8E2FAT4"/>
<evidence type="ECO:0000256" key="1">
    <source>
        <dbReference type="SAM" id="MobiDB-lite"/>
    </source>
</evidence>
<feature type="region of interest" description="Disordered" evidence="1">
    <location>
        <begin position="381"/>
        <end position="469"/>
    </location>
</feature>
<organism evidence="2 3">
    <name type="scientific">Glonium stellatum</name>
    <dbReference type="NCBI Taxonomy" id="574774"/>
    <lineage>
        <taxon>Eukaryota</taxon>
        <taxon>Fungi</taxon>
        <taxon>Dikarya</taxon>
        <taxon>Ascomycota</taxon>
        <taxon>Pezizomycotina</taxon>
        <taxon>Dothideomycetes</taxon>
        <taxon>Pleosporomycetidae</taxon>
        <taxon>Gloniales</taxon>
        <taxon>Gloniaceae</taxon>
        <taxon>Glonium</taxon>
    </lineage>
</organism>
<proteinExistence type="predicted"/>